<organism evidence="1 2">
    <name type="scientific">Kribbella koreensis</name>
    <dbReference type="NCBI Taxonomy" id="57909"/>
    <lineage>
        <taxon>Bacteria</taxon>
        <taxon>Bacillati</taxon>
        <taxon>Actinomycetota</taxon>
        <taxon>Actinomycetes</taxon>
        <taxon>Propionibacteriales</taxon>
        <taxon>Kribbellaceae</taxon>
        <taxon>Kribbella</taxon>
    </lineage>
</organism>
<evidence type="ECO:0000313" key="2">
    <source>
        <dbReference type="Proteomes" id="UP001500542"/>
    </source>
</evidence>
<gene>
    <name evidence="1" type="ORF">GCM10009554_49040</name>
</gene>
<keyword evidence="2" id="KW-1185">Reference proteome</keyword>
<proteinExistence type="predicted"/>
<comment type="caution">
    <text evidence="1">The sequence shown here is derived from an EMBL/GenBank/DDBJ whole genome shotgun (WGS) entry which is preliminary data.</text>
</comment>
<accession>A0ABP4BIM9</accession>
<sequence length="118" mass="12418">MTAESERLPLTGSKAIWSGLPGRVVTRTRSPVIRVTVALACCLAGWLRLAGWLGGADWAGRGAAESRSAAPSKGGIQRWLGKTDLQWAEAAFCEEDATERPVVLVSRFLEGSGGPGVP</sequence>
<dbReference type="EMBL" id="BAAAHK010000013">
    <property type="protein sequence ID" value="GAA0949888.1"/>
    <property type="molecule type" value="Genomic_DNA"/>
</dbReference>
<protein>
    <submittedName>
        <fullName evidence="1">Uncharacterized protein</fullName>
    </submittedName>
</protein>
<name>A0ABP4BIM9_9ACTN</name>
<dbReference type="Proteomes" id="UP001500542">
    <property type="component" value="Unassembled WGS sequence"/>
</dbReference>
<reference evidence="2" key="1">
    <citation type="journal article" date="2019" name="Int. J. Syst. Evol. Microbiol.">
        <title>The Global Catalogue of Microorganisms (GCM) 10K type strain sequencing project: providing services to taxonomists for standard genome sequencing and annotation.</title>
        <authorList>
            <consortium name="The Broad Institute Genomics Platform"/>
            <consortium name="The Broad Institute Genome Sequencing Center for Infectious Disease"/>
            <person name="Wu L."/>
            <person name="Ma J."/>
        </authorList>
    </citation>
    <scope>NUCLEOTIDE SEQUENCE [LARGE SCALE GENOMIC DNA]</scope>
    <source>
        <strain evidence="2">JCM 10977</strain>
    </source>
</reference>
<evidence type="ECO:0000313" key="1">
    <source>
        <dbReference type="EMBL" id="GAA0949888.1"/>
    </source>
</evidence>